<reference evidence="7" key="1">
    <citation type="submission" date="2025-08" db="UniProtKB">
        <authorList>
            <consortium name="RefSeq"/>
        </authorList>
    </citation>
    <scope>IDENTIFICATION</scope>
    <source>
        <tissue evidence="7">Entire body</tissue>
    </source>
</reference>
<evidence type="ECO:0000256" key="5">
    <source>
        <dbReference type="PIRSR" id="PIRSR000915-3"/>
    </source>
</evidence>
<evidence type="ECO:0000313" key="7">
    <source>
        <dbReference type="RefSeq" id="XP_018336690.1"/>
    </source>
</evidence>
<feature type="binding site" evidence="4">
    <location>
        <position position="230"/>
    </location>
    <ligand>
        <name>substrate</name>
    </ligand>
</feature>
<dbReference type="GO" id="GO:0016791">
    <property type="term" value="F:phosphatase activity"/>
    <property type="evidence" value="ECO:0007669"/>
    <property type="project" value="InterPro"/>
</dbReference>
<dbReference type="STRING" id="224129.A0A1W4XW79"/>
<dbReference type="InterPro" id="IPR006357">
    <property type="entry name" value="HAD-SF_hydro_IIA"/>
</dbReference>
<dbReference type="SUPFAM" id="SSF56784">
    <property type="entry name" value="HAD-like"/>
    <property type="match status" value="1"/>
</dbReference>
<evidence type="ECO:0000256" key="1">
    <source>
        <dbReference type="ARBA" id="ARBA00022801"/>
    </source>
</evidence>
<dbReference type="OrthoDB" id="413953at2759"/>
<dbReference type="InParanoid" id="A0A1W4XW79"/>
<comment type="similarity">
    <text evidence="2">Belongs to the HAD-like hydrolase superfamily.</text>
</comment>
<evidence type="ECO:0000313" key="6">
    <source>
        <dbReference type="Proteomes" id="UP000192223"/>
    </source>
</evidence>
<dbReference type="RefSeq" id="XP_018336690.1">
    <property type="nucleotide sequence ID" value="XM_018481188.2"/>
</dbReference>
<dbReference type="GO" id="GO:0005737">
    <property type="term" value="C:cytoplasm"/>
    <property type="evidence" value="ECO:0007669"/>
    <property type="project" value="TreeGrafter"/>
</dbReference>
<keyword evidence="1 2" id="KW-0378">Hydrolase</keyword>
<dbReference type="InterPro" id="IPR023214">
    <property type="entry name" value="HAD_sf"/>
</dbReference>
<dbReference type="Pfam" id="PF13344">
    <property type="entry name" value="Hydrolase_6"/>
    <property type="match status" value="1"/>
</dbReference>
<dbReference type="InterPro" id="IPR036412">
    <property type="entry name" value="HAD-like_sf"/>
</dbReference>
<feature type="active site" description="Proton donor" evidence="3">
    <location>
        <position position="39"/>
    </location>
</feature>
<dbReference type="PANTHER" id="PTHR19288">
    <property type="entry name" value="4-NITROPHENYLPHOSPHATASE-RELATED"/>
    <property type="match status" value="1"/>
</dbReference>
<feature type="binding site" evidence="5">
    <location>
        <position position="37"/>
    </location>
    <ligand>
        <name>Mg(2+)</name>
        <dbReference type="ChEBI" id="CHEBI:18420"/>
    </ligand>
</feature>
<gene>
    <name evidence="7" type="primary">LOC108745119</name>
</gene>
<sequence>MNKLNTKMFQMSFTNLVKQPKEVITQFMNSFDIVLTDCDGVLWLAEEPIEGSAEVINTLKELGKRVFFVTNNSCKIRDDFVKKAKKMNFKCEKDDIISTAYLAAKYLKSKGFQKKVYVVGAKALSQELELVGIKSIGVGPDAVQTSFKNTLEEFKADPDIGAVIVGDDEHFSYVKMFKAATYLSNPDVLFVGTNSDEQDPNRYDYIVPGTGTIIIAVKTAAQREPFIVGKPEAYIADFIKNEYGMDPKRTLMIGDRCNTDILLGTRCGFQTMLVLSGITTFKEATQRKQSKKQEEKDLVPDVYLEKLGDLLAYMN</sequence>
<organism evidence="6 7">
    <name type="scientific">Agrilus planipennis</name>
    <name type="common">Emerald ash borer</name>
    <name type="synonym">Agrilus marcopoli</name>
    <dbReference type="NCBI Taxonomy" id="224129"/>
    <lineage>
        <taxon>Eukaryota</taxon>
        <taxon>Metazoa</taxon>
        <taxon>Ecdysozoa</taxon>
        <taxon>Arthropoda</taxon>
        <taxon>Hexapoda</taxon>
        <taxon>Insecta</taxon>
        <taxon>Pterygota</taxon>
        <taxon>Neoptera</taxon>
        <taxon>Endopterygota</taxon>
        <taxon>Coleoptera</taxon>
        <taxon>Polyphaga</taxon>
        <taxon>Elateriformia</taxon>
        <taxon>Buprestoidea</taxon>
        <taxon>Buprestidae</taxon>
        <taxon>Agrilinae</taxon>
        <taxon>Agrilus</taxon>
    </lineage>
</organism>
<dbReference type="GeneID" id="108745119"/>
<dbReference type="InterPro" id="IPR006349">
    <property type="entry name" value="PGP_euk"/>
</dbReference>
<accession>A0A1W4XW79</accession>
<feature type="active site" description="Nucleophile" evidence="3">
    <location>
        <position position="37"/>
    </location>
</feature>
<proteinExistence type="inferred from homology"/>
<evidence type="ECO:0000256" key="3">
    <source>
        <dbReference type="PIRSR" id="PIRSR000915-1"/>
    </source>
</evidence>
<dbReference type="GO" id="GO:0046872">
    <property type="term" value="F:metal ion binding"/>
    <property type="evidence" value="ECO:0007669"/>
    <property type="project" value="UniProtKB-KW"/>
</dbReference>
<feature type="binding site" evidence="5">
    <location>
        <position position="255"/>
    </location>
    <ligand>
        <name>Mg(2+)</name>
        <dbReference type="ChEBI" id="CHEBI:18420"/>
    </ligand>
</feature>
<keyword evidence="6" id="KW-1185">Reference proteome</keyword>
<dbReference type="PIRSF" id="PIRSF000915">
    <property type="entry name" value="PGP-type_phosphatase"/>
    <property type="match status" value="1"/>
</dbReference>
<evidence type="ECO:0000256" key="4">
    <source>
        <dbReference type="PIRSR" id="PIRSR000915-2"/>
    </source>
</evidence>
<dbReference type="Pfam" id="PF13242">
    <property type="entry name" value="Hydrolase_like"/>
    <property type="match status" value="1"/>
</dbReference>
<dbReference type="Proteomes" id="UP000192223">
    <property type="component" value="Unplaced"/>
</dbReference>
<comment type="cofactor">
    <cofactor evidence="5">
        <name>Mg(2+)</name>
        <dbReference type="ChEBI" id="CHEBI:18420"/>
    </cofactor>
    <text evidence="5">Divalent metal ions. Mg(2+) is the most effective.</text>
</comment>
<dbReference type="AlphaFoldDB" id="A0A1W4XW79"/>
<feature type="binding site" evidence="5">
    <location>
        <position position="39"/>
    </location>
    <ligand>
        <name>Mg(2+)</name>
        <dbReference type="ChEBI" id="CHEBI:18420"/>
    </ligand>
</feature>
<dbReference type="Gene3D" id="3.40.50.1000">
    <property type="entry name" value="HAD superfamily/HAD-like"/>
    <property type="match status" value="2"/>
</dbReference>
<dbReference type="KEGG" id="apln:108745119"/>
<dbReference type="NCBIfam" id="TIGR01460">
    <property type="entry name" value="HAD-SF-IIA"/>
    <property type="match status" value="1"/>
</dbReference>
<protein>
    <submittedName>
        <fullName evidence="7">Glycerol-3-phosphate phosphatase-like isoform X2</fullName>
    </submittedName>
</protein>
<keyword evidence="5" id="KW-0460">Magnesium</keyword>
<name>A0A1W4XW79_AGRPL</name>
<evidence type="ECO:0000256" key="2">
    <source>
        <dbReference type="PIRNR" id="PIRNR000915"/>
    </source>
</evidence>
<keyword evidence="5" id="KW-0479">Metal-binding</keyword>
<dbReference type="PANTHER" id="PTHR19288:SF93">
    <property type="entry name" value="FI11325P-RELATED"/>
    <property type="match status" value="1"/>
</dbReference>
<dbReference type="FunCoup" id="A0A1W4XW79">
    <property type="interactions" value="1134"/>
</dbReference>
<dbReference type="NCBIfam" id="TIGR01452">
    <property type="entry name" value="PGP_euk"/>
    <property type="match status" value="1"/>
</dbReference>